<gene>
    <name evidence="1" type="ORF">VNO78_22680</name>
</gene>
<keyword evidence="2" id="KW-1185">Reference proteome</keyword>
<evidence type="ECO:0000313" key="2">
    <source>
        <dbReference type="Proteomes" id="UP001386955"/>
    </source>
</evidence>
<evidence type="ECO:0000313" key="1">
    <source>
        <dbReference type="EMBL" id="KAK7387882.1"/>
    </source>
</evidence>
<dbReference type="Proteomes" id="UP001386955">
    <property type="component" value="Unassembled WGS sequence"/>
</dbReference>
<sequence length="70" mass="7956">MIHTTAAADCDNGSKKGGRVVVGLKIHRRWWEVRLWVGYIDSGGSGDQYSLKCYCFTCEEKTKEKDEVNE</sequence>
<proteinExistence type="predicted"/>
<comment type="caution">
    <text evidence="1">The sequence shown here is derived from an EMBL/GenBank/DDBJ whole genome shotgun (WGS) entry which is preliminary data.</text>
</comment>
<protein>
    <submittedName>
        <fullName evidence="1">Uncharacterized protein</fullName>
    </submittedName>
</protein>
<name>A0AAN9XCH7_PSOTE</name>
<dbReference type="EMBL" id="JAYMYS010000006">
    <property type="protein sequence ID" value="KAK7387882.1"/>
    <property type="molecule type" value="Genomic_DNA"/>
</dbReference>
<reference evidence="1 2" key="1">
    <citation type="submission" date="2024-01" db="EMBL/GenBank/DDBJ databases">
        <title>The genomes of 5 underutilized Papilionoideae crops provide insights into root nodulation and disease resistanc.</title>
        <authorList>
            <person name="Jiang F."/>
        </authorList>
    </citation>
    <scope>NUCLEOTIDE SEQUENCE [LARGE SCALE GENOMIC DNA]</scope>
    <source>
        <strain evidence="1">DUOXIRENSHENG_FW03</strain>
        <tissue evidence="1">Leaves</tissue>
    </source>
</reference>
<organism evidence="1 2">
    <name type="scientific">Psophocarpus tetragonolobus</name>
    <name type="common">Winged bean</name>
    <name type="synonym">Dolichos tetragonolobus</name>
    <dbReference type="NCBI Taxonomy" id="3891"/>
    <lineage>
        <taxon>Eukaryota</taxon>
        <taxon>Viridiplantae</taxon>
        <taxon>Streptophyta</taxon>
        <taxon>Embryophyta</taxon>
        <taxon>Tracheophyta</taxon>
        <taxon>Spermatophyta</taxon>
        <taxon>Magnoliopsida</taxon>
        <taxon>eudicotyledons</taxon>
        <taxon>Gunneridae</taxon>
        <taxon>Pentapetalae</taxon>
        <taxon>rosids</taxon>
        <taxon>fabids</taxon>
        <taxon>Fabales</taxon>
        <taxon>Fabaceae</taxon>
        <taxon>Papilionoideae</taxon>
        <taxon>50 kb inversion clade</taxon>
        <taxon>NPAAA clade</taxon>
        <taxon>indigoferoid/millettioid clade</taxon>
        <taxon>Phaseoleae</taxon>
        <taxon>Psophocarpus</taxon>
    </lineage>
</organism>
<dbReference type="AlphaFoldDB" id="A0AAN9XCH7"/>
<accession>A0AAN9XCH7</accession>